<dbReference type="Proteomes" id="UP001597344">
    <property type="component" value="Unassembled WGS sequence"/>
</dbReference>
<gene>
    <name evidence="1" type="ORF">ACFSJT_17475</name>
</gene>
<dbReference type="RefSeq" id="WP_378321628.1">
    <property type="nucleotide sequence ID" value="NZ_JBHUHY010000017.1"/>
</dbReference>
<organism evidence="1 2">
    <name type="scientific">Aquimarina celericrescens</name>
    <dbReference type="NCBI Taxonomy" id="1964542"/>
    <lineage>
        <taxon>Bacteria</taxon>
        <taxon>Pseudomonadati</taxon>
        <taxon>Bacteroidota</taxon>
        <taxon>Flavobacteriia</taxon>
        <taxon>Flavobacteriales</taxon>
        <taxon>Flavobacteriaceae</taxon>
        <taxon>Aquimarina</taxon>
    </lineage>
</organism>
<protein>
    <submittedName>
        <fullName evidence="1">Uncharacterized protein</fullName>
    </submittedName>
</protein>
<reference evidence="2" key="1">
    <citation type="journal article" date="2019" name="Int. J. Syst. Evol. Microbiol.">
        <title>The Global Catalogue of Microorganisms (GCM) 10K type strain sequencing project: providing services to taxonomists for standard genome sequencing and annotation.</title>
        <authorList>
            <consortium name="The Broad Institute Genomics Platform"/>
            <consortium name="The Broad Institute Genome Sequencing Center for Infectious Disease"/>
            <person name="Wu L."/>
            <person name="Ma J."/>
        </authorList>
    </citation>
    <scope>NUCLEOTIDE SEQUENCE [LARGE SCALE GENOMIC DNA]</scope>
    <source>
        <strain evidence="2">DT92</strain>
    </source>
</reference>
<name>A0ABW5B2L0_9FLAO</name>
<dbReference type="EMBL" id="JBHUHY010000017">
    <property type="protein sequence ID" value="MFD2188602.1"/>
    <property type="molecule type" value="Genomic_DNA"/>
</dbReference>
<accession>A0ABW5B2L0</accession>
<proteinExistence type="predicted"/>
<evidence type="ECO:0000313" key="1">
    <source>
        <dbReference type="EMBL" id="MFD2188602.1"/>
    </source>
</evidence>
<comment type="caution">
    <text evidence="1">The sequence shown here is derived from an EMBL/GenBank/DDBJ whole genome shotgun (WGS) entry which is preliminary data.</text>
</comment>
<keyword evidence="2" id="KW-1185">Reference proteome</keyword>
<evidence type="ECO:0000313" key="2">
    <source>
        <dbReference type="Proteomes" id="UP001597344"/>
    </source>
</evidence>
<sequence length="62" mass="7170">MNTIAIRKNDTNVNTSSDFENLSQKRNKTSLSNVFDVSISEATFEFSKEMQRYTIQCFNTHS</sequence>